<feature type="binding site" evidence="2">
    <location>
        <position position="102"/>
    </location>
    <ligand>
        <name>Fe cation</name>
        <dbReference type="ChEBI" id="CHEBI:24875"/>
    </ligand>
</feature>
<name>M3UU36_GORML</name>
<dbReference type="InterPro" id="IPR012093">
    <property type="entry name" value="Pirin"/>
</dbReference>
<feature type="domain" description="Pirin N-terminal" evidence="4">
    <location>
        <begin position="11"/>
        <end position="123"/>
    </location>
</feature>
<dbReference type="PIRSF" id="PIRSF006232">
    <property type="entry name" value="Pirin"/>
    <property type="match status" value="1"/>
</dbReference>
<keyword evidence="7" id="KW-1185">Reference proteome</keyword>
<organism evidence="6 7">
    <name type="scientific">Gordonia malaquae NBRC 108250</name>
    <dbReference type="NCBI Taxonomy" id="1223542"/>
    <lineage>
        <taxon>Bacteria</taxon>
        <taxon>Bacillati</taxon>
        <taxon>Actinomycetota</taxon>
        <taxon>Actinomycetes</taxon>
        <taxon>Mycobacteriales</taxon>
        <taxon>Gordoniaceae</taxon>
        <taxon>Gordonia</taxon>
    </lineage>
</organism>
<accession>M3UU36</accession>
<dbReference type="RefSeq" id="WP_008377115.1">
    <property type="nucleotide sequence ID" value="NZ_BAOP01000005.1"/>
</dbReference>
<proteinExistence type="inferred from homology"/>
<comment type="similarity">
    <text evidence="1 3">Belongs to the pirin family.</text>
</comment>
<evidence type="ECO:0000256" key="1">
    <source>
        <dbReference type="ARBA" id="ARBA00008416"/>
    </source>
</evidence>
<evidence type="ECO:0000259" key="4">
    <source>
        <dbReference type="Pfam" id="PF02678"/>
    </source>
</evidence>
<dbReference type="PANTHER" id="PTHR43212">
    <property type="entry name" value="QUERCETIN 2,3-DIOXYGENASE"/>
    <property type="match status" value="1"/>
</dbReference>
<evidence type="ECO:0000256" key="3">
    <source>
        <dbReference type="RuleBase" id="RU003457"/>
    </source>
</evidence>
<gene>
    <name evidence="6" type="ORF">GM1_005_01100</name>
</gene>
<evidence type="ECO:0000313" key="6">
    <source>
        <dbReference type="EMBL" id="GAC78927.1"/>
    </source>
</evidence>
<protein>
    <recommendedName>
        <fullName evidence="8">Pirin N-terminal domain-containing protein</fullName>
    </recommendedName>
</protein>
<dbReference type="InterPro" id="IPR041602">
    <property type="entry name" value="Quercetinase_C"/>
</dbReference>
<evidence type="ECO:0000256" key="2">
    <source>
        <dbReference type="PIRSR" id="PIRSR006232-1"/>
    </source>
</evidence>
<dbReference type="Pfam" id="PF17954">
    <property type="entry name" value="Pirin_C_2"/>
    <property type="match status" value="1"/>
</dbReference>
<evidence type="ECO:0008006" key="8">
    <source>
        <dbReference type="Google" id="ProtNLM"/>
    </source>
</evidence>
<comment type="caution">
    <text evidence="6">The sequence shown here is derived from an EMBL/GenBank/DDBJ whole genome shotgun (WGS) entry which is preliminary data.</text>
</comment>
<dbReference type="Gene3D" id="2.60.120.10">
    <property type="entry name" value="Jelly Rolls"/>
    <property type="match status" value="2"/>
</dbReference>
<dbReference type="CDD" id="cd02910">
    <property type="entry name" value="cupin_Yhhw_N"/>
    <property type="match status" value="1"/>
</dbReference>
<evidence type="ECO:0000259" key="5">
    <source>
        <dbReference type="Pfam" id="PF17954"/>
    </source>
</evidence>
<dbReference type="eggNOG" id="COG1741">
    <property type="taxonomic scope" value="Bacteria"/>
</dbReference>
<reference evidence="6 7" key="1">
    <citation type="submission" date="2013-02" db="EMBL/GenBank/DDBJ databases">
        <title>Whole genome shotgun sequence of Gordonia malaquae NBRC 108250.</title>
        <authorList>
            <person name="Yoshida I."/>
            <person name="Hosoyama A."/>
            <person name="Tsuchikane K."/>
            <person name="Ando Y."/>
            <person name="Baba S."/>
            <person name="Ohji S."/>
            <person name="Hamada M."/>
            <person name="Tamura T."/>
            <person name="Yamazoe A."/>
            <person name="Yamazaki S."/>
            <person name="Fujita N."/>
        </authorList>
    </citation>
    <scope>NUCLEOTIDE SEQUENCE [LARGE SCALE GENOMIC DNA]</scope>
    <source>
        <strain evidence="6 7">NBRC 108250</strain>
    </source>
</reference>
<keyword evidence="2" id="KW-0479">Metal-binding</keyword>
<dbReference type="SUPFAM" id="SSF51182">
    <property type="entry name" value="RmlC-like cupins"/>
    <property type="match status" value="1"/>
</dbReference>
<comment type="cofactor">
    <cofactor evidence="2">
        <name>Fe cation</name>
        <dbReference type="ChEBI" id="CHEBI:24875"/>
    </cofactor>
    <text evidence="2">Binds 1 Fe cation per subunit.</text>
</comment>
<dbReference type="InterPro" id="IPR011051">
    <property type="entry name" value="RmlC_Cupin_sf"/>
</dbReference>
<dbReference type="STRING" id="410332.SAMN04488550_0437"/>
<feature type="binding site" evidence="2">
    <location>
        <position position="104"/>
    </location>
    <ligand>
        <name>Fe cation</name>
        <dbReference type="ChEBI" id="CHEBI:24875"/>
    </ligand>
</feature>
<keyword evidence="2" id="KW-0408">Iron</keyword>
<dbReference type="OrthoDB" id="321327at2"/>
<evidence type="ECO:0000313" key="7">
    <source>
        <dbReference type="Proteomes" id="UP000035009"/>
    </source>
</evidence>
<feature type="binding site" evidence="2">
    <location>
        <position position="58"/>
    </location>
    <ligand>
        <name>Fe cation</name>
        <dbReference type="ChEBI" id="CHEBI:24875"/>
    </ligand>
</feature>
<dbReference type="EMBL" id="BAOP01000005">
    <property type="protein sequence ID" value="GAC78927.1"/>
    <property type="molecule type" value="Genomic_DNA"/>
</dbReference>
<feature type="binding site" evidence="2">
    <location>
        <position position="60"/>
    </location>
    <ligand>
        <name>Fe cation</name>
        <dbReference type="ChEBI" id="CHEBI:24875"/>
    </ligand>
</feature>
<dbReference type="Pfam" id="PF02678">
    <property type="entry name" value="Pirin"/>
    <property type="match status" value="1"/>
</dbReference>
<dbReference type="InterPro" id="IPR003829">
    <property type="entry name" value="Pirin_N_dom"/>
</dbReference>
<dbReference type="InterPro" id="IPR014710">
    <property type="entry name" value="RmlC-like_jellyroll"/>
</dbReference>
<feature type="domain" description="Quercetin 2,3-dioxygenase C-terminal cupin" evidence="5">
    <location>
        <begin position="159"/>
        <end position="232"/>
    </location>
</feature>
<dbReference type="Proteomes" id="UP000035009">
    <property type="component" value="Unassembled WGS sequence"/>
</dbReference>
<sequence length="241" mass="25434">MAPTILRASDRAATTTDWLTSSHSFSFGDHYDPSNTHHGVLMVHNEDVIAPGEGFDTHPHAETEIITWVLSGSVVHQDSEGHTGVIHPGLAQRMSAGTGILHSERNDHAETGDEPVHLVQMWVAPDEHGLDPGYDQLDIGADLAPGALVPVASGVPSHDSAIRINNSGATLYAARLNAGQSITVPAGRFTHLFVAAGSISVEGETLMSSDALRATDFGGTVATAHTDSEVLIWAMSKRLGE</sequence>
<dbReference type="GO" id="GO:0046872">
    <property type="term" value="F:metal ion binding"/>
    <property type="evidence" value="ECO:0007669"/>
    <property type="project" value="UniProtKB-KW"/>
</dbReference>
<dbReference type="AlphaFoldDB" id="M3UU36"/>
<dbReference type="PANTHER" id="PTHR43212:SF3">
    <property type="entry name" value="QUERCETIN 2,3-DIOXYGENASE"/>
    <property type="match status" value="1"/>
</dbReference>